<dbReference type="EMBL" id="AXCJ01000001">
    <property type="protein sequence ID" value="ETO91809.1"/>
    <property type="molecule type" value="Genomic_DNA"/>
</dbReference>
<feature type="domain" description="ATP-grasp" evidence="2">
    <location>
        <begin position="119"/>
        <end position="301"/>
    </location>
</feature>
<dbReference type="InterPro" id="IPR004215">
    <property type="entry name" value="GSHS_N"/>
</dbReference>
<organism evidence="3 4">
    <name type="scientific">Candidatus Xenolissoclinum pacificiensis L6</name>
    <dbReference type="NCBI Taxonomy" id="1401685"/>
    <lineage>
        <taxon>Bacteria</taxon>
        <taxon>Pseudomonadati</taxon>
        <taxon>Pseudomonadota</taxon>
        <taxon>Alphaproteobacteria</taxon>
        <taxon>Rickettsiales</taxon>
        <taxon>Anaplasmataceae</taxon>
        <taxon>Candidatus Xenolissoclinum</taxon>
    </lineage>
</organism>
<dbReference type="Pfam" id="PF02955">
    <property type="entry name" value="GSH-S_ATP"/>
    <property type="match status" value="1"/>
</dbReference>
<dbReference type="InterPro" id="IPR004218">
    <property type="entry name" value="GSHS_ATP-bd"/>
</dbReference>
<dbReference type="InterPro" id="IPR011761">
    <property type="entry name" value="ATP-grasp"/>
</dbReference>
<dbReference type="PROSITE" id="PS50975">
    <property type="entry name" value="ATP_GRASP"/>
    <property type="match status" value="1"/>
</dbReference>
<keyword evidence="1" id="KW-0067">ATP-binding</keyword>
<name>W2V0N3_9RICK</name>
<dbReference type="PANTHER" id="PTHR21621">
    <property type="entry name" value="RIBOSOMAL PROTEIN S6 MODIFICATION PROTEIN"/>
    <property type="match status" value="1"/>
</dbReference>
<dbReference type="Gene3D" id="3.30.470.20">
    <property type="entry name" value="ATP-grasp fold, B domain"/>
    <property type="match status" value="1"/>
</dbReference>
<dbReference type="STRING" id="1401685.P857_987"/>
<proteinExistence type="predicted"/>
<dbReference type="GO" id="GO:0005524">
    <property type="term" value="F:ATP binding"/>
    <property type="evidence" value="ECO:0007669"/>
    <property type="project" value="UniProtKB-UniRule"/>
</dbReference>
<accession>W2V0N3</accession>
<dbReference type="GO" id="GO:0005737">
    <property type="term" value="C:cytoplasm"/>
    <property type="evidence" value="ECO:0007669"/>
    <property type="project" value="TreeGrafter"/>
</dbReference>
<dbReference type="InterPro" id="IPR013815">
    <property type="entry name" value="ATP_grasp_subdomain_1"/>
</dbReference>
<dbReference type="Pfam" id="PF02951">
    <property type="entry name" value="GSH-S_N"/>
    <property type="match status" value="1"/>
</dbReference>
<gene>
    <name evidence="3" type="primary">gshB</name>
    <name evidence="3" type="ORF">P857_987</name>
</gene>
<dbReference type="GO" id="GO:0046872">
    <property type="term" value="F:metal ion binding"/>
    <property type="evidence" value="ECO:0007669"/>
    <property type="project" value="InterPro"/>
</dbReference>
<keyword evidence="1" id="KW-0547">Nucleotide-binding</keyword>
<keyword evidence="4" id="KW-1185">Reference proteome</keyword>
<evidence type="ECO:0000313" key="4">
    <source>
        <dbReference type="Proteomes" id="UP000018951"/>
    </source>
</evidence>
<dbReference type="PANTHER" id="PTHR21621:SF4">
    <property type="entry name" value="GLUTATHIONE SYNTHETASE"/>
    <property type="match status" value="1"/>
</dbReference>
<dbReference type="Proteomes" id="UP000018951">
    <property type="component" value="Unassembled WGS sequence"/>
</dbReference>
<reference evidence="3 4" key="1">
    <citation type="journal article" date="2013" name="PLoS ONE">
        <title>Bacterial endosymbiosis in a chordate host: long-term co-evolution and conservation of secondary metabolism.</title>
        <authorList>
            <person name="Kwan J.C."/>
            <person name="Schmidt E.W."/>
        </authorList>
    </citation>
    <scope>NUCLEOTIDE SEQUENCE [LARGE SCALE GENOMIC DNA]</scope>
    <source>
        <strain evidence="4">L6</strain>
    </source>
</reference>
<evidence type="ECO:0000259" key="2">
    <source>
        <dbReference type="PROSITE" id="PS50975"/>
    </source>
</evidence>
<evidence type="ECO:0000256" key="1">
    <source>
        <dbReference type="PROSITE-ProRule" id="PRU00409"/>
    </source>
</evidence>
<evidence type="ECO:0000313" key="3">
    <source>
        <dbReference type="EMBL" id="ETO91809.1"/>
    </source>
</evidence>
<dbReference type="PATRIC" id="fig|1401685.3.peg.215"/>
<dbReference type="SUPFAM" id="SSF52440">
    <property type="entry name" value="PreATP-grasp domain"/>
    <property type="match status" value="1"/>
</dbReference>
<dbReference type="SUPFAM" id="SSF56059">
    <property type="entry name" value="Glutathione synthetase ATP-binding domain-like"/>
    <property type="match status" value="1"/>
</dbReference>
<protein>
    <submittedName>
        <fullName evidence="3">Glutathione synthetase</fullName>
    </submittedName>
</protein>
<comment type="caution">
    <text evidence="3">The sequence shown here is derived from an EMBL/GenBank/DDBJ whole genome shotgun (WGS) entry which is preliminary data.</text>
</comment>
<dbReference type="InterPro" id="IPR016185">
    <property type="entry name" value="PreATP-grasp_dom_sf"/>
</dbReference>
<dbReference type="Gene3D" id="3.40.50.20">
    <property type="match status" value="1"/>
</dbReference>
<dbReference type="GO" id="GO:0004363">
    <property type="term" value="F:glutathione synthase activity"/>
    <property type="evidence" value="ECO:0007669"/>
    <property type="project" value="InterPro"/>
</dbReference>
<dbReference type="Gene3D" id="3.30.1490.20">
    <property type="entry name" value="ATP-grasp fold, A domain"/>
    <property type="match status" value="1"/>
</dbReference>
<dbReference type="AlphaFoldDB" id="W2V0N3"/>
<sequence>MIRRVLFFIDRNIDVKTDNTVLLLKESLIRGYSNYVVECGGIYVKNNITYTISKKVISVNYDSIVFESYHNTITLDEYDIVFIRKDPPFDSRYITYLYLLRSINTMFINDPISILNSPEKIFPFYSTPTIISERIDVIVDFIRENQDVIVKPLYSFGGDSIIFLNEDYPSLKSILKIFNERYNSPFLIQKYDPLSRIEGDIRVLLLDGEILGFFKRDKAGDIINNIHVGGRCYRVNLSEKTIMLCKKVSLFLKEQGINFAGIDIIGDDNLIEINVTSPMGLYQINDLYGISSEKISWDCFEKLYAKFRDS</sequence>